<evidence type="ECO:0000256" key="7">
    <source>
        <dbReference type="ARBA" id="ARBA00022989"/>
    </source>
</evidence>
<accession>A0A6P7FKZ5</accession>
<dbReference type="KEGG" id="dvv:114331352"/>
<dbReference type="GO" id="GO:0006506">
    <property type="term" value="P:GPI anchor biosynthetic process"/>
    <property type="evidence" value="ECO:0007669"/>
    <property type="project" value="UniProtKB-UniPathway"/>
</dbReference>
<feature type="transmembrane region" description="Helical" evidence="9">
    <location>
        <begin position="392"/>
        <end position="415"/>
    </location>
</feature>
<feature type="transmembrane region" description="Helical" evidence="9">
    <location>
        <begin position="364"/>
        <end position="386"/>
    </location>
</feature>
<evidence type="ECO:0000256" key="8">
    <source>
        <dbReference type="ARBA" id="ARBA00023136"/>
    </source>
</evidence>
<evidence type="ECO:0000313" key="10">
    <source>
        <dbReference type="RefSeq" id="XP_028136701.1"/>
    </source>
</evidence>
<dbReference type="RefSeq" id="XP_028136701.1">
    <property type="nucleotide sequence ID" value="XM_028280900.1"/>
</dbReference>
<dbReference type="OrthoDB" id="549017at2759"/>
<comment type="subcellular location">
    <subcellularLocation>
        <location evidence="1">Endoplasmic reticulum membrane</location>
        <topology evidence="1">Multi-pass membrane protein</topology>
    </subcellularLocation>
</comment>
<feature type="transmembrane region" description="Helical" evidence="9">
    <location>
        <begin position="98"/>
        <end position="117"/>
    </location>
</feature>
<dbReference type="GO" id="GO:0042765">
    <property type="term" value="C:GPI-anchor transamidase complex"/>
    <property type="evidence" value="ECO:0007669"/>
    <property type="project" value="InterPro"/>
</dbReference>
<reference evidence="10" key="1">
    <citation type="submission" date="2025-08" db="UniProtKB">
        <authorList>
            <consortium name="RefSeq"/>
        </authorList>
    </citation>
    <scope>IDENTIFICATION</scope>
    <source>
        <tissue evidence="10">Whole insect</tissue>
    </source>
</reference>
<evidence type="ECO:0000256" key="6">
    <source>
        <dbReference type="ARBA" id="ARBA00022824"/>
    </source>
</evidence>
<evidence type="ECO:0000256" key="4">
    <source>
        <dbReference type="ARBA" id="ARBA00022502"/>
    </source>
</evidence>
<evidence type="ECO:0000256" key="1">
    <source>
        <dbReference type="ARBA" id="ARBA00004477"/>
    </source>
</evidence>
<sequence length="442" mass="50677">MSLKKSTTTPNDPVSTVRIISTCVAAIILRYYLMLSKYQSVIANHVEVSTPLNSWKRVSEGLYLLSLNINPYNGDVLHETPLSLYWYKTSLQLFQGKVHLIFITLEIATSIVLYYTIKRFAAVIYEEEERDRKTFSKDAEDSLLKPEKIFRTPYYVLLAYLFNPYTLLNSVGFSTTVFYNFYLSVVLFSMVYGLPLLCGVFLAMSASVSFYPVVLLLPASFYYQQIFKSSLKTVTCVVSFIVTSLLIVSVCSDSFNNFSYIRNVYGCILNVPDLQPNIGLFWYFFTEMFEHFRELFIYAFQINTTILYLVPVSLKFRKQPFLLAIAINFIITIFKSYPSVGDVGFVLSIMPAFPHLFQFSQQGFLVGTMLIISSCLGPIVYYLWIYCNSANANFYFGVTLAFAVAQIFLLTDILFAQVQRQYMLKFGKERKVDGEEGTLCLE</sequence>
<gene>
    <name evidence="10" type="primary">LOC114331352</name>
</gene>
<keyword evidence="4" id="KW-0337">GPI-anchor biosynthesis</keyword>
<name>A0A6P7FKZ5_DIAVI</name>
<proteinExistence type="inferred from homology"/>
<feature type="transmembrane region" description="Helical" evidence="9">
    <location>
        <begin position="321"/>
        <end position="337"/>
    </location>
</feature>
<dbReference type="FunCoup" id="A0A6P7FKZ5">
    <property type="interactions" value="1699"/>
</dbReference>
<dbReference type="UniPathway" id="UPA00196"/>
<comment type="similarity">
    <text evidence="3">Belongs to the PIGU family.</text>
</comment>
<dbReference type="GO" id="GO:0016255">
    <property type="term" value="P:attachment of GPI anchor to protein"/>
    <property type="evidence" value="ECO:0007669"/>
    <property type="project" value="InterPro"/>
</dbReference>
<feature type="transmembrane region" description="Helical" evidence="9">
    <location>
        <begin position="234"/>
        <end position="255"/>
    </location>
</feature>
<keyword evidence="7 9" id="KW-1133">Transmembrane helix</keyword>
<dbReference type="PANTHER" id="PTHR13121:SF0">
    <property type="entry name" value="PHOSPHATIDYLINOSITOL GLYCAN ANCHOR BIOSYNTHESIS CLASS U PROTEIN"/>
    <property type="match status" value="1"/>
</dbReference>
<keyword evidence="8 9" id="KW-0472">Membrane</keyword>
<dbReference type="Pfam" id="PF06728">
    <property type="entry name" value="PIG-U"/>
    <property type="match status" value="1"/>
</dbReference>
<keyword evidence="6" id="KW-0256">Endoplasmic reticulum</keyword>
<evidence type="ECO:0000256" key="3">
    <source>
        <dbReference type="ARBA" id="ARBA00010026"/>
    </source>
</evidence>
<comment type="pathway">
    <text evidence="2">Glycolipid biosynthesis; glycosylphosphatidylinositol-anchor biosynthesis.</text>
</comment>
<dbReference type="PANTHER" id="PTHR13121">
    <property type="entry name" value="GPI TRANSAMIDASE COMPONENT PIG-U"/>
    <property type="match status" value="1"/>
</dbReference>
<feature type="transmembrane region" description="Helical" evidence="9">
    <location>
        <begin position="295"/>
        <end position="314"/>
    </location>
</feature>
<organism evidence="10">
    <name type="scientific">Diabrotica virgifera virgifera</name>
    <name type="common">western corn rootworm</name>
    <dbReference type="NCBI Taxonomy" id="50390"/>
    <lineage>
        <taxon>Eukaryota</taxon>
        <taxon>Metazoa</taxon>
        <taxon>Ecdysozoa</taxon>
        <taxon>Arthropoda</taxon>
        <taxon>Hexapoda</taxon>
        <taxon>Insecta</taxon>
        <taxon>Pterygota</taxon>
        <taxon>Neoptera</taxon>
        <taxon>Endopterygota</taxon>
        <taxon>Coleoptera</taxon>
        <taxon>Polyphaga</taxon>
        <taxon>Cucujiformia</taxon>
        <taxon>Chrysomeloidea</taxon>
        <taxon>Chrysomelidae</taxon>
        <taxon>Galerucinae</taxon>
        <taxon>Diabroticina</taxon>
        <taxon>Diabroticites</taxon>
        <taxon>Diabrotica</taxon>
    </lineage>
</organism>
<evidence type="ECO:0000256" key="9">
    <source>
        <dbReference type="SAM" id="Phobius"/>
    </source>
</evidence>
<feature type="transmembrane region" description="Helical" evidence="9">
    <location>
        <begin position="15"/>
        <end position="33"/>
    </location>
</feature>
<dbReference type="InParanoid" id="A0A6P7FKZ5"/>
<feature type="transmembrane region" description="Helical" evidence="9">
    <location>
        <begin position="200"/>
        <end position="222"/>
    </location>
</feature>
<evidence type="ECO:0000256" key="5">
    <source>
        <dbReference type="ARBA" id="ARBA00022692"/>
    </source>
</evidence>
<dbReference type="InterPro" id="IPR009600">
    <property type="entry name" value="PIG-U"/>
</dbReference>
<dbReference type="AlphaFoldDB" id="A0A6P7FKZ5"/>
<protein>
    <submittedName>
        <fullName evidence="10">Phosphatidylinositol glycan anchor biosynthesis class U protein</fullName>
    </submittedName>
</protein>
<keyword evidence="5 9" id="KW-0812">Transmembrane</keyword>
<evidence type="ECO:0000256" key="2">
    <source>
        <dbReference type="ARBA" id="ARBA00004687"/>
    </source>
</evidence>